<comment type="caution">
    <text evidence="1">The sequence shown here is derived from an EMBL/GenBank/DDBJ whole genome shotgun (WGS) entry which is preliminary data.</text>
</comment>
<dbReference type="EMBL" id="VSSQ01001878">
    <property type="protein sequence ID" value="MPM11786.1"/>
    <property type="molecule type" value="Genomic_DNA"/>
</dbReference>
<gene>
    <name evidence="1" type="ORF">SDC9_58137</name>
</gene>
<reference evidence="1" key="1">
    <citation type="submission" date="2019-08" db="EMBL/GenBank/DDBJ databases">
        <authorList>
            <person name="Kucharzyk K."/>
            <person name="Murdoch R.W."/>
            <person name="Higgins S."/>
            <person name="Loffler F."/>
        </authorList>
    </citation>
    <scope>NUCLEOTIDE SEQUENCE</scope>
</reference>
<accession>A0A644X6I6</accession>
<organism evidence="1">
    <name type="scientific">bioreactor metagenome</name>
    <dbReference type="NCBI Taxonomy" id="1076179"/>
    <lineage>
        <taxon>unclassified sequences</taxon>
        <taxon>metagenomes</taxon>
        <taxon>ecological metagenomes</taxon>
    </lineage>
</organism>
<dbReference type="Pfam" id="PF09674">
    <property type="entry name" value="DUF2400"/>
    <property type="match status" value="1"/>
</dbReference>
<dbReference type="NCBIfam" id="TIGR02757">
    <property type="entry name" value="TIGR02757 family protein"/>
    <property type="match status" value="1"/>
</dbReference>
<name>A0A644X6I6_9ZZZZ</name>
<evidence type="ECO:0008006" key="2">
    <source>
        <dbReference type="Google" id="ProtNLM"/>
    </source>
</evidence>
<protein>
    <recommendedName>
        <fullName evidence="2">TIGR02757 family protein</fullName>
    </recommendedName>
</protein>
<sequence>MTHGMNNQVDPKIADWLREKADFYNNPSFVETDPVSVPHRFSKKEDIEISALFSALLAWGNRKAIIKGAADLMQRMDNAPFQYVMHHNASDLKSLKGFVHRTFNSADAVTLIESLQFIYHEMGGLQRVFSEPINKSVETNSFDAIENFRQIIFKQLHEKRFEKHISSPERGSAAKRLNMFLRWMVRRDGRGVDFGLWTDTFPMSKLLIPLDVHSARIARQTGLLSRKQTDARAVLEVTSNCCLLDPDDPAKFDFALFGTGINEKHYF</sequence>
<dbReference type="InterPro" id="IPR014127">
    <property type="entry name" value="CHP02757"/>
</dbReference>
<dbReference type="AlphaFoldDB" id="A0A644X6I6"/>
<evidence type="ECO:0000313" key="1">
    <source>
        <dbReference type="EMBL" id="MPM11786.1"/>
    </source>
</evidence>
<proteinExistence type="predicted"/>